<name>A0A2J6R4P7_HYAVF</name>
<dbReference type="PANTHER" id="PTHR24148">
    <property type="entry name" value="ANKYRIN REPEAT DOMAIN-CONTAINING PROTEIN 39 HOMOLOG-RELATED"/>
    <property type="match status" value="1"/>
</dbReference>
<keyword evidence="2" id="KW-1185">Reference proteome</keyword>
<proteinExistence type="predicted"/>
<sequence length="239" mass="27005">MWVVQELAYSQEAILVCGHRVVDWATIDSLISRLADMSKLELAALAPLASAIWGAYFLNTLRDTLAHANRNILAAASRVTNNGTRLRSLLEEHEKRKCGDPRDNVFALLGLVSCPKSDNLQVDYGNPVSKVFTQATWDIIYDICNGSVRRIPNLDIICWAYRSVERYQEGLPSWVPDWSQNRRFRRFQYRWKEHSPYTAGGNCELASVPPITATGVLAVEGVLWDKIRYVTDGISRFGT</sequence>
<evidence type="ECO:0008006" key="3">
    <source>
        <dbReference type="Google" id="ProtNLM"/>
    </source>
</evidence>
<gene>
    <name evidence="1" type="ORF">L207DRAFT_518221</name>
</gene>
<dbReference type="Proteomes" id="UP000235786">
    <property type="component" value="Unassembled WGS sequence"/>
</dbReference>
<dbReference type="EMBL" id="KZ613956">
    <property type="protein sequence ID" value="PMD33465.1"/>
    <property type="molecule type" value="Genomic_DNA"/>
</dbReference>
<accession>A0A2J6R4P7</accession>
<reference evidence="1 2" key="1">
    <citation type="submission" date="2016-04" db="EMBL/GenBank/DDBJ databases">
        <title>A degradative enzymes factory behind the ericoid mycorrhizal symbiosis.</title>
        <authorList>
            <consortium name="DOE Joint Genome Institute"/>
            <person name="Martino E."/>
            <person name="Morin E."/>
            <person name="Grelet G."/>
            <person name="Kuo A."/>
            <person name="Kohler A."/>
            <person name="Daghino S."/>
            <person name="Barry K."/>
            <person name="Choi C."/>
            <person name="Cichocki N."/>
            <person name="Clum A."/>
            <person name="Copeland A."/>
            <person name="Hainaut M."/>
            <person name="Haridas S."/>
            <person name="Labutti K."/>
            <person name="Lindquist E."/>
            <person name="Lipzen A."/>
            <person name="Khouja H.-R."/>
            <person name="Murat C."/>
            <person name="Ohm R."/>
            <person name="Olson A."/>
            <person name="Spatafora J."/>
            <person name="Veneault-Fourrey C."/>
            <person name="Henrissat B."/>
            <person name="Grigoriev I."/>
            <person name="Martin F."/>
            <person name="Perotto S."/>
        </authorList>
    </citation>
    <scope>NUCLEOTIDE SEQUENCE [LARGE SCALE GENOMIC DNA]</scope>
    <source>
        <strain evidence="1 2">F</strain>
    </source>
</reference>
<dbReference type="AlphaFoldDB" id="A0A2J6R4P7"/>
<dbReference type="PANTHER" id="PTHR24148:SF73">
    <property type="entry name" value="HET DOMAIN PROTEIN (AFU_ORTHOLOGUE AFUA_8G01020)"/>
    <property type="match status" value="1"/>
</dbReference>
<dbReference type="OrthoDB" id="2157530at2759"/>
<dbReference type="InterPro" id="IPR052895">
    <property type="entry name" value="HetReg/Transcr_Mod"/>
</dbReference>
<protein>
    <recommendedName>
        <fullName evidence="3">Heterokaryon incompatibility domain-containing protein</fullName>
    </recommendedName>
</protein>
<evidence type="ECO:0000313" key="2">
    <source>
        <dbReference type="Proteomes" id="UP000235786"/>
    </source>
</evidence>
<evidence type="ECO:0000313" key="1">
    <source>
        <dbReference type="EMBL" id="PMD33465.1"/>
    </source>
</evidence>
<organism evidence="1 2">
    <name type="scientific">Hyaloscypha variabilis (strain UAMH 11265 / GT02V1 / F)</name>
    <name type="common">Meliniomyces variabilis</name>
    <dbReference type="NCBI Taxonomy" id="1149755"/>
    <lineage>
        <taxon>Eukaryota</taxon>
        <taxon>Fungi</taxon>
        <taxon>Dikarya</taxon>
        <taxon>Ascomycota</taxon>
        <taxon>Pezizomycotina</taxon>
        <taxon>Leotiomycetes</taxon>
        <taxon>Helotiales</taxon>
        <taxon>Hyaloscyphaceae</taxon>
        <taxon>Hyaloscypha</taxon>
        <taxon>Hyaloscypha variabilis</taxon>
    </lineage>
</organism>